<organism evidence="1 2">
    <name type="scientific">Caldibacillus debilis</name>
    <dbReference type="NCBI Taxonomy" id="301148"/>
    <lineage>
        <taxon>Bacteria</taxon>
        <taxon>Bacillati</taxon>
        <taxon>Bacillota</taxon>
        <taxon>Bacilli</taxon>
        <taxon>Bacillales</taxon>
        <taxon>Bacillaceae</taxon>
        <taxon>Caldibacillus</taxon>
    </lineage>
</organism>
<protein>
    <submittedName>
        <fullName evidence="1">Uncharacterized protein</fullName>
    </submittedName>
</protein>
<accession>A0A150MFS9</accession>
<comment type="caution">
    <text evidence="1">The sequence shown here is derived from an EMBL/GenBank/DDBJ whole genome shotgun (WGS) entry which is preliminary data.</text>
</comment>
<dbReference type="Proteomes" id="UP000075683">
    <property type="component" value="Unassembled WGS sequence"/>
</dbReference>
<dbReference type="AlphaFoldDB" id="A0A150MFS9"/>
<evidence type="ECO:0000313" key="2">
    <source>
        <dbReference type="Proteomes" id="UP000075683"/>
    </source>
</evidence>
<sequence>MLNATSFSEVDYYYEKILEIIKQAQKRYLQEKKVFTG</sequence>
<dbReference type="EMBL" id="LQYT01000001">
    <property type="protein sequence ID" value="KYD23165.1"/>
    <property type="molecule type" value="Genomic_DNA"/>
</dbReference>
<gene>
    <name evidence="1" type="ORF">B4135_0988</name>
</gene>
<proteinExistence type="predicted"/>
<reference evidence="1 2" key="1">
    <citation type="submission" date="2016-01" db="EMBL/GenBank/DDBJ databases">
        <title>Draft Genome Sequences of Seven Thermophilic Sporeformers Isolated from Foods.</title>
        <authorList>
            <person name="Berendsen E.M."/>
            <person name="Wells-Bennik M.H."/>
            <person name="Krawcyk A.O."/>
            <person name="De Jong A."/>
            <person name="Holsappel S."/>
            <person name="Eijlander R.T."/>
            <person name="Kuipers O.P."/>
        </authorList>
    </citation>
    <scope>NUCLEOTIDE SEQUENCE [LARGE SCALE GENOMIC DNA]</scope>
    <source>
        <strain evidence="1 2">B4135</strain>
    </source>
</reference>
<name>A0A150MFS9_9BACI</name>
<evidence type="ECO:0000313" key="1">
    <source>
        <dbReference type="EMBL" id="KYD23165.1"/>
    </source>
</evidence>